<evidence type="ECO:0000313" key="3">
    <source>
        <dbReference type="Proteomes" id="UP000824200"/>
    </source>
</evidence>
<protein>
    <submittedName>
        <fullName evidence="2">DUF1538 family protein</fullName>
    </submittedName>
</protein>
<name>A0A9D1E2J5_9BACT</name>
<evidence type="ECO:0000313" key="2">
    <source>
        <dbReference type="EMBL" id="HIR65322.1"/>
    </source>
</evidence>
<keyword evidence="1" id="KW-0472">Membrane</keyword>
<sequence length="119" mass="13206">MFSVLPVVAIVLILCCTPLVDLTSHEVGVFALSSLFLVLGIGLFNLGADVAMSPMGEQIGSGLTKSRKLSVLLFRVFLLRVAYCRVDVTPFRRVQHLTIFYLERGRLTRGISCERVYTL</sequence>
<feature type="transmembrane region" description="Helical" evidence="1">
    <location>
        <begin position="28"/>
        <end position="48"/>
    </location>
</feature>
<keyword evidence="1" id="KW-0812">Transmembrane</keyword>
<reference evidence="2" key="2">
    <citation type="journal article" date="2021" name="PeerJ">
        <title>Extensive microbial diversity within the chicken gut microbiome revealed by metagenomics and culture.</title>
        <authorList>
            <person name="Gilroy R."/>
            <person name="Ravi A."/>
            <person name="Getino M."/>
            <person name="Pursley I."/>
            <person name="Horton D.L."/>
            <person name="Alikhan N.F."/>
            <person name="Baker D."/>
            <person name="Gharbi K."/>
            <person name="Hall N."/>
            <person name="Watson M."/>
            <person name="Adriaenssens E.M."/>
            <person name="Foster-Nyarko E."/>
            <person name="Jarju S."/>
            <person name="Secka A."/>
            <person name="Antonio M."/>
            <person name="Oren A."/>
            <person name="Chaudhuri R.R."/>
            <person name="La Ragione R."/>
            <person name="Hildebrand F."/>
            <person name="Pallen M.J."/>
        </authorList>
    </citation>
    <scope>NUCLEOTIDE SEQUENCE</scope>
    <source>
        <strain evidence="2">CHK121-14286</strain>
    </source>
</reference>
<dbReference type="InterPro" id="IPR011435">
    <property type="entry name" value="UmpAB"/>
</dbReference>
<proteinExistence type="predicted"/>
<keyword evidence="1" id="KW-1133">Transmembrane helix</keyword>
<gene>
    <name evidence="2" type="ORF">IAC95_00295</name>
</gene>
<dbReference type="EMBL" id="DVHL01000003">
    <property type="protein sequence ID" value="HIR65322.1"/>
    <property type="molecule type" value="Genomic_DNA"/>
</dbReference>
<dbReference type="Proteomes" id="UP000824200">
    <property type="component" value="Unassembled WGS sequence"/>
</dbReference>
<reference evidence="2" key="1">
    <citation type="submission" date="2020-10" db="EMBL/GenBank/DDBJ databases">
        <authorList>
            <person name="Gilroy R."/>
        </authorList>
    </citation>
    <scope>NUCLEOTIDE SEQUENCE</scope>
    <source>
        <strain evidence="2">CHK121-14286</strain>
    </source>
</reference>
<dbReference type="Pfam" id="PF07556">
    <property type="entry name" value="DUF1538"/>
    <property type="match status" value="1"/>
</dbReference>
<organism evidence="2 3">
    <name type="scientific">Candidatus Fimimonas gallinarum</name>
    <dbReference type="NCBI Taxonomy" id="2840821"/>
    <lineage>
        <taxon>Bacteria</taxon>
        <taxon>Pseudomonadati</taxon>
        <taxon>Myxococcota</taxon>
        <taxon>Myxococcia</taxon>
        <taxon>Myxococcales</taxon>
        <taxon>Cystobacterineae</taxon>
        <taxon>Myxococcaceae</taxon>
        <taxon>Myxococcaceae incertae sedis</taxon>
        <taxon>Candidatus Fimimonas</taxon>
    </lineage>
</organism>
<comment type="caution">
    <text evidence="2">The sequence shown here is derived from an EMBL/GenBank/DDBJ whole genome shotgun (WGS) entry which is preliminary data.</text>
</comment>
<accession>A0A9D1E2J5</accession>
<dbReference type="AlphaFoldDB" id="A0A9D1E2J5"/>
<evidence type="ECO:0000256" key="1">
    <source>
        <dbReference type="SAM" id="Phobius"/>
    </source>
</evidence>